<keyword evidence="1 4" id="KW-0328">Glycosyltransferase</keyword>
<feature type="domain" description="Phosphoribosyltransferase" evidence="3">
    <location>
        <begin position="30"/>
        <end position="173"/>
    </location>
</feature>
<dbReference type="PANTHER" id="PTHR43363">
    <property type="entry name" value="HYPOXANTHINE PHOSPHORIBOSYLTRANSFERASE"/>
    <property type="match status" value="1"/>
</dbReference>
<evidence type="ECO:0000256" key="1">
    <source>
        <dbReference type="ARBA" id="ARBA00022676"/>
    </source>
</evidence>
<dbReference type="InterPro" id="IPR000836">
    <property type="entry name" value="PRTase_dom"/>
</dbReference>
<evidence type="ECO:0000256" key="2">
    <source>
        <dbReference type="ARBA" id="ARBA00022679"/>
    </source>
</evidence>
<proteinExistence type="predicted"/>
<dbReference type="CDD" id="cd06223">
    <property type="entry name" value="PRTases_typeI"/>
    <property type="match status" value="1"/>
</dbReference>
<organism evidence="4 5">
    <name type="scientific">Kribbella speibonae</name>
    <dbReference type="NCBI Taxonomy" id="1572660"/>
    <lineage>
        <taxon>Bacteria</taxon>
        <taxon>Bacillati</taxon>
        <taxon>Actinomycetota</taxon>
        <taxon>Actinomycetes</taxon>
        <taxon>Propionibacteriales</taxon>
        <taxon>Kribbellaceae</taxon>
        <taxon>Kribbella</taxon>
    </lineage>
</organism>
<evidence type="ECO:0000313" key="5">
    <source>
        <dbReference type="Proteomes" id="UP000294225"/>
    </source>
</evidence>
<accession>A0A4R0IR84</accession>
<dbReference type="EMBL" id="SJKC01000003">
    <property type="protein sequence ID" value="TCC36303.1"/>
    <property type="molecule type" value="Genomic_DNA"/>
</dbReference>
<name>A0A4R0IR84_9ACTN</name>
<evidence type="ECO:0000313" key="4">
    <source>
        <dbReference type="EMBL" id="TCC36303.1"/>
    </source>
</evidence>
<dbReference type="InterPro" id="IPR029057">
    <property type="entry name" value="PRTase-like"/>
</dbReference>
<sequence>MPECPSPKRPFRGTAVVTPRWERRRLLGLDWTTFGDAAQDLAVQVKSSGFRPTVIMGIARGGLPLATALGHLLSGRVGTTGVTRNASDGQYAERDEAAISWMVPDSLNGARVLLVDDIAGDGGTLRVVRERARRAGAAEVRAAVIVVNDGCQDRPEYSVFAADDWVVFPWECPPGDHHGAVESLVLRTRSGTDD</sequence>
<dbReference type="Pfam" id="PF00156">
    <property type="entry name" value="Pribosyltran"/>
    <property type="match status" value="1"/>
</dbReference>
<dbReference type="Gene3D" id="3.40.50.2020">
    <property type="match status" value="1"/>
</dbReference>
<dbReference type="SUPFAM" id="SSF53271">
    <property type="entry name" value="PRTase-like"/>
    <property type="match status" value="1"/>
</dbReference>
<dbReference type="GO" id="GO:0016757">
    <property type="term" value="F:glycosyltransferase activity"/>
    <property type="evidence" value="ECO:0007669"/>
    <property type="project" value="UniProtKB-KW"/>
</dbReference>
<dbReference type="Proteomes" id="UP000294225">
    <property type="component" value="Unassembled WGS sequence"/>
</dbReference>
<reference evidence="4 5" key="1">
    <citation type="submission" date="2019-02" db="EMBL/GenBank/DDBJ databases">
        <title>Kribbella capetownensis sp. nov. and Kribbella speibonae sp. nov., isolated from soil.</title>
        <authorList>
            <person name="Curtis S.M."/>
            <person name="Norton I."/>
            <person name="Everest G.J."/>
            <person name="Meyers P.R."/>
        </authorList>
    </citation>
    <scope>NUCLEOTIDE SEQUENCE [LARGE SCALE GENOMIC DNA]</scope>
    <source>
        <strain evidence="4 5">YM55</strain>
    </source>
</reference>
<dbReference type="AlphaFoldDB" id="A0A4R0IR84"/>
<keyword evidence="2 4" id="KW-0808">Transferase</keyword>
<gene>
    <name evidence="4" type="ORF">E0H92_26995</name>
</gene>
<comment type="caution">
    <text evidence="4">The sequence shown here is derived from an EMBL/GenBank/DDBJ whole genome shotgun (WGS) entry which is preliminary data.</text>
</comment>
<protein>
    <submittedName>
        <fullName evidence="4">Phosphoribosyltransferase</fullName>
    </submittedName>
</protein>
<evidence type="ECO:0000259" key="3">
    <source>
        <dbReference type="Pfam" id="PF00156"/>
    </source>
</evidence>
<dbReference type="PANTHER" id="PTHR43363:SF1">
    <property type="entry name" value="HYPOXANTHINE-GUANINE PHOSPHORIBOSYLTRANSFERASE"/>
    <property type="match status" value="1"/>
</dbReference>